<dbReference type="Gene3D" id="3.40.50.10190">
    <property type="entry name" value="BRCT domain"/>
    <property type="match status" value="2"/>
</dbReference>
<keyword evidence="10" id="KW-1185">Reference proteome</keyword>
<keyword evidence="8" id="KW-0472">Membrane</keyword>
<evidence type="ECO:0000256" key="5">
    <source>
        <dbReference type="ARBA" id="ARBA00023043"/>
    </source>
</evidence>
<proteinExistence type="predicted"/>
<keyword evidence="8" id="KW-1133">Transmembrane helix</keyword>
<dbReference type="Gene3D" id="1.25.40.20">
    <property type="entry name" value="Ankyrin repeat-containing domain"/>
    <property type="match status" value="1"/>
</dbReference>
<dbReference type="InterPro" id="IPR036770">
    <property type="entry name" value="Ankyrin_rpt-contain_sf"/>
</dbReference>
<dbReference type="Proteomes" id="UP000829291">
    <property type="component" value="Chromosome 4"/>
</dbReference>
<dbReference type="SMART" id="SM00248">
    <property type="entry name" value="ANK"/>
    <property type="match status" value="4"/>
</dbReference>
<dbReference type="InterPro" id="IPR013083">
    <property type="entry name" value="Znf_RING/FYVE/PHD"/>
</dbReference>
<keyword evidence="2" id="KW-0677">Repeat</keyword>
<dbReference type="SUPFAM" id="SSF48403">
    <property type="entry name" value="Ankyrin repeat"/>
    <property type="match status" value="1"/>
</dbReference>
<dbReference type="CDD" id="cd17720">
    <property type="entry name" value="BRCT_Bard1_rpt2"/>
    <property type="match status" value="1"/>
</dbReference>
<dbReference type="PROSITE" id="PS50297">
    <property type="entry name" value="ANK_REP_REGION"/>
    <property type="match status" value="3"/>
</dbReference>
<dbReference type="SUPFAM" id="SSF57850">
    <property type="entry name" value="RING/U-box"/>
    <property type="match status" value="1"/>
</dbReference>
<organism evidence="10 11">
    <name type="scientific">Neodiprion lecontei</name>
    <name type="common">Redheaded pine sawfly</name>
    <dbReference type="NCBI Taxonomy" id="441921"/>
    <lineage>
        <taxon>Eukaryota</taxon>
        <taxon>Metazoa</taxon>
        <taxon>Ecdysozoa</taxon>
        <taxon>Arthropoda</taxon>
        <taxon>Hexapoda</taxon>
        <taxon>Insecta</taxon>
        <taxon>Pterygota</taxon>
        <taxon>Neoptera</taxon>
        <taxon>Endopterygota</taxon>
        <taxon>Hymenoptera</taxon>
        <taxon>Tenthredinoidea</taxon>
        <taxon>Diprionidae</taxon>
        <taxon>Diprioninae</taxon>
        <taxon>Neodiprion</taxon>
    </lineage>
</organism>
<keyword evidence="5 6" id="KW-0040">ANK repeat</keyword>
<dbReference type="Pfam" id="PF12796">
    <property type="entry name" value="Ank_2"/>
    <property type="match status" value="2"/>
</dbReference>
<gene>
    <name evidence="11" type="primary">LOC107220052</name>
</gene>
<evidence type="ECO:0000313" key="11">
    <source>
        <dbReference type="RefSeq" id="XP_046593020.1"/>
    </source>
</evidence>
<dbReference type="InterPro" id="IPR017907">
    <property type="entry name" value="Znf_RING_CS"/>
</dbReference>
<feature type="repeat" description="ANK" evidence="6">
    <location>
        <begin position="193"/>
        <end position="225"/>
    </location>
</feature>
<dbReference type="InterPro" id="IPR036420">
    <property type="entry name" value="BRCT_dom_sf"/>
</dbReference>
<feature type="repeat" description="ANK" evidence="6">
    <location>
        <begin position="259"/>
        <end position="291"/>
    </location>
</feature>
<dbReference type="PROSITE" id="PS50089">
    <property type="entry name" value="ZF_RING_2"/>
    <property type="match status" value="1"/>
</dbReference>
<dbReference type="InterPro" id="IPR002110">
    <property type="entry name" value="Ankyrin_rpt"/>
</dbReference>
<evidence type="ECO:0000256" key="3">
    <source>
        <dbReference type="ARBA" id="ARBA00022771"/>
    </source>
</evidence>
<feature type="transmembrane region" description="Helical" evidence="8">
    <location>
        <begin position="12"/>
        <end position="34"/>
    </location>
</feature>
<evidence type="ECO:0000256" key="7">
    <source>
        <dbReference type="PROSITE-ProRule" id="PRU00175"/>
    </source>
</evidence>
<accession>A0ABM3FYC3</accession>
<reference evidence="11" key="1">
    <citation type="submission" date="2025-08" db="UniProtKB">
        <authorList>
            <consortium name="RefSeq"/>
        </authorList>
    </citation>
    <scope>IDENTIFICATION</scope>
    <source>
        <tissue evidence="11">Thorax and Abdomen</tissue>
    </source>
</reference>
<evidence type="ECO:0000313" key="10">
    <source>
        <dbReference type="Proteomes" id="UP000829291"/>
    </source>
</evidence>
<keyword evidence="3 7" id="KW-0863">Zinc-finger</keyword>
<dbReference type="InterPro" id="IPR001841">
    <property type="entry name" value="Znf_RING"/>
</dbReference>
<dbReference type="PROSITE" id="PS00518">
    <property type="entry name" value="ZF_RING_1"/>
    <property type="match status" value="1"/>
</dbReference>
<name>A0ABM3FYC3_NEOLC</name>
<feature type="repeat" description="ANK" evidence="6">
    <location>
        <begin position="226"/>
        <end position="258"/>
    </location>
</feature>
<dbReference type="PANTHER" id="PTHR24171">
    <property type="entry name" value="ANKYRIN REPEAT DOMAIN-CONTAINING PROTEIN 39-RELATED"/>
    <property type="match status" value="1"/>
</dbReference>
<evidence type="ECO:0000256" key="1">
    <source>
        <dbReference type="ARBA" id="ARBA00022723"/>
    </source>
</evidence>
<evidence type="ECO:0000256" key="8">
    <source>
        <dbReference type="SAM" id="Phobius"/>
    </source>
</evidence>
<dbReference type="GeneID" id="107220052"/>
<feature type="domain" description="RING-type" evidence="9">
    <location>
        <begin position="88"/>
        <end position="123"/>
    </location>
</feature>
<evidence type="ECO:0000256" key="6">
    <source>
        <dbReference type="PROSITE-ProRule" id="PRU00023"/>
    </source>
</evidence>
<keyword evidence="4" id="KW-0862">Zinc</keyword>
<keyword evidence="8" id="KW-0812">Transmembrane</keyword>
<dbReference type="Gene3D" id="3.30.40.10">
    <property type="entry name" value="Zinc/RING finger domain, C3HC4 (zinc finger)"/>
    <property type="match status" value="1"/>
</dbReference>
<evidence type="ECO:0000259" key="9">
    <source>
        <dbReference type="PROSITE" id="PS50089"/>
    </source>
</evidence>
<keyword evidence="1" id="KW-0479">Metal-binding</keyword>
<dbReference type="RefSeq" id="XP_046593020.1">
    <property type="nucleotide sequence ID" value="XM_046737064.1"/>
</dbReference>
<dbReference type="SUPFAM" id="SSF52113">
    <property type="entry name" value="BRCT domain"/>
    <property type="match status" value="1"/>
</dbReference>
<dbReference type="PANTHER" id="PTHR24171:SF8">
    <property type="entry name" value="BRCA1-ASSOCIATED RING DOMAIN PROTEIN 1"/>
    <property type="match status" value="1"/>
</dbReference>
<protein>
    <submittedName>
        <fullName evidence="11">BRCA1-associated RING domain protein 1 isoform X1</fullName>
    </submittedName>
</protein>
<evidence type="ECO:0000256" key="2">
    <source>
        <dbReference type="ARBA" id="ARBA00022737"/>
    </source>
</evidence>
<sequence>MEFHAGLQEIIAYYVYAPLLHTFMFCTSVLYYSWHIIVNGFLTNGDSLFTHVLWRKNATSYTMDLMNNVDRWGNTQAALKDFMINFSCDKCNYTARDPIRYQKCDHLFCTTCIGSKSQCPVCNTPAERNEVYPDKITQKLIGYGNTISQVVHKSYPSMKNDDTAPSINLSVKEHNVSTKSQSIPKNINKPNMNGETPLHKACLKRNIEKVRSLLEAGANPNTQDHAKWTPLFEATSYGYYEICKLLLEAGANPDTPVEQNRTALHEAVKYNNIEMIKLLQQYKADVNACDSSGKTPLDYASEEVHKILTSYKPADNSLEKSLSNISNITALYNNTLTSNGTHVLGLNLSSESQLLLSELASKYKIKTVKTFTAAVTHVVVEANIQCDTPVNYVVLLAILHGDWILASELLRHCANFTDLSTIELEFFEVQGTTNARGSGAPTRARENMQKKNPGLFNGCNFFFAINNQSTYTFGDLQFTKLTLSKLITEGEGKVLNRKPDPESIRTYEEIPFHVGRNVSHPLHRCSHYIIYVPGMDEPQIKYNMSHIRSLPLIWLIESIEQFKLLDPAEIGIIPSADKE</sequence>
<evidence type="ECO:0000256" key="4">
    <source>
        <dbReference type="ARBA" id="ARBA00022833"/>
    </source>
</evidence>
<dbReference type="PROSITE" id="PS50088">
    <property type="entry name" value="ANK_REPEAT"/>
    <property type="match status" value="3"/>
</dbReference>